<accession>A0A179FCQ5</accession>
<protein>
    <submittedName>
        <fullName evidence="4">Avl9 protein</fullName>
    </submittedName>
</protein>
<dbReference type="InterPro" id="IPR037516">
    <property type="entry name" value="Tripartite_DENN"/>
</dbReference>
<evidence type="ECO:0000256" key="1">
    <source>
        <dbReference type="ARBA" id="ARBA00038178"/>
    </source>
</evidence>
<organism evidence="4 5">
    <name type="scientific">Pochonia chlamydosporia 170</name>
    <dbReference type="NCBI Taxonomy" id="1380566"/>
    <lineage>
        <taxon>Eukaryota</taxon>
        <taxon>Fungi</taxon>
        <taxon>Dikarya</taxon>
        <taxon>Ascomycota</taxon>
        <taxon>Pezizomycotina</taxon>
        <taxon>Sordariomycetes</taxon>
        <taxon>Hypocreomycetidae</taxon>
        <taxon>Hypocreales</taxon>
        <taxon>Clavicipitaceae</taxon>
        <taxon>Pochonia</taxon>
    </lineage>
</organism>
<dbReference type="InterPro" id="IPR018307">
    <property type="entry name" value="ABL9/DENND6_dom"/>
</dbReference>
<dbReference type="PANTHER" id="PTHR31017">
    <property type="entry name" value="LATE SECRETORY PATHWAY PROTEIN AVL9-RELATED"/>
    <property type="match status" value="1"/>
</dbReference>
<dbReference type="EMBL" id="LSBJ02000006">
    <property type="protein sequence ID" value="OAQ63080.1"/>
    <property type="molecule type" value="Genomic_DNA"/>
</dbReference>
<comment type="caution">
    <text evidence="4">The sequence shown here is derived from an EMBL/GenBank/DDBJ whole genome shotgun (WGS) entry which is preliminary data.</text>
</comment>
<dbReference type="Pfam" id="PF09794">
    <property type="entry name" value="Avl9"/>
    <property type="match status" value="1"/>
</dbReference>
<keyword evidence="5" id="KW-1185">Reference proteome</keyword>
<evidence type="ECO:0000259" key="3">
    <source>
        <dbReference type="PROSITE" id="PS50211"/>
    </source>
</evidence>
<dbReference type="OrthoDB" id="26278at2759"/>
<reference evidence="4 5" key="1">
    <citation type="journal article" date="2016" name="PLoS Pathog.">
        <title>Biosynthesis of antibiotic leucinostatins in bio-control fungus Purpureocillium lilacinum and their inhibition on phytophthora revealed by genome mining.</title>
        <authorList>
            <person name="Wang G."/>
            <person name="Liu Z."/>
            <person name="Lin R."/>
            <person name="Li E."/>
            <person name="Mao Z."/>
            <person name="Ling J."/>
            <person name="Yang Y."/>
            <person name="Yin W.B."/>
            <person name="Xie B."/>
        </authorList>
    </citation>
    <scope>NUCLEOTIDE SEQUENCE [LARGE SCALE GENOMIC DNA]</scope>
    <source>
        <strain evidence="4">170</strain>
    </source>
</reference>
<dbReference type="GO" id="GO:0005737">
    <property type="term" value="C:cytoplasm"/>
    <property type="evidence" value="ECO:0007669"/>
    <property type="project" value="TreeGrafter"/>
</dbReference>
<evidence type="ECO:0000313" key="5">
    <source>
        <dbReference type="Proteomes" id="UP000078397"/>
    </source>
</evidence>
<dbReference type="GeneID" id="28851589"/>
<feature type="compositionally biased region" description="Basic and acidic residues" evidence="2">
    <location>
        <begin position="688"/>
        <end position="713"/>
    </location>
</feature>
<dbReference type="InterPro" id="IPR051731">
    <property type="entry name" value="DENND11/AVL9_GEFs"/>
</dbReference>
<feature type="region of interest" description="Disordered" evidence="2">
    <location>
        <begin position="605"/>
        <end position="713"/>
    </location>
</feature>
<dbReference type="PROSITE" id="PS50211">
    <property type="entry name" value="DENN"/>
    <property type="match status" value="1"/>
</dbReference>
<feature type="domain" description="UDENN" evidence="3">
    <location>
        <begin position="43"/>
        <end position="483"/>
    </location>
</feature>
<proteinExistence type="inferred from homology"/>
<feature type="region of interest" description="Disordered" evidence="2">
    <location>
        <begin position="544"/>
        <end position="570"/>
    </location>
</feature>
<feature type="compositionally biased region" description="Basic and acidic residues" evidence="2">
    <location>
        <begin position="544"/>
        <end position="553"/>
    </location>
</feature>
<evidence type="ECO:0000313" key="4">
    <source>
        <dbReference type="EMBL" id="OAQ63080.1"/>
    </source>
</evidence>
<dbReference type="KEGG" id="pchm:VFPPC_08988"/>
<feature type="region of interest" description="Disordered" evidence="2">
    <location>
        <begin position="1"/>
        <end position="33"/>
    </location>
</feature>
<evidence type="ECO:0000256" key="2">
    <source>
        <dbReference type="SAM" id="MobiDB-lite"/>
    </source>
</evidence>
<feature type="compositionally biased region" description="Polar residues" evidence="2">
    <location>
        <begin position="659"/>
        <end position="668"/>
    </location>
</feature>
<gene>
    <name evidence="4" type="ORF">VFPPC_08988</name>
</gene>
<sequence>MASEGDKGEQNGTNSPNGADVEPALTPISLTNTDGTANTGFSPLVTVVGFHHARGPEVETWFGADEGIDPAIKYNWPLLPFMALSDGAHASEEDFSYFTLLKPKTDTEPATSLFGISCTRQLDSTQLINRPADVTRSTVQKAVVVIADSPQFFGMLRERLSIVTQAWFAQREFTDTEILRRFQESLADEKARGLMKDESERDQHLGMSLREFIHEFKWQALVLLKCCLLQPKMLFFGSRCDRLCMVQFSLISLIPGLIRNLQDCADPELDSYEKKLAKPSTLQSSNRTSLLTFMGLPLQIFGKGGFFGPYTPLQQLDILADFGTKSYIVGSTNSLLLQQKDRYSDILINLDEDTVNITSPSLKAALTLTAADRRWIDFLTHEVNETWDEANPSRPKNMQYIGSEEFIRSQFEAYMLGLISSVKFHNFLDNQGEDTSTLGADSDPAIDFGIEWVEAWKKTENYRMWNEHTDTNLFAVSEPKHPCAGGLTIDDIQRRVADQIKDLHLDERLAQGRDILGRNFAAGREKASTMLNKLYSDVEYLRESQRRRVEDSRTSPNNNPRSPTEKPQYPVDLAKAQQTMNTVGAKASAYMSSWATWAGEKRKTTTWASGWGNKKSPSPSTTMSSPPPTSPIDKDYQMVSPPASRSTSTDTSKRPGTHASFSESILSKTSDRPATASDDSFQDVSEQAPEKVAPKKEDVTPMKNDGFQKEDVVGAKISEKTDVDIPAGKEVKATE</sequence>
<dbReference type="AlphaFoldDB" id="A0A179FCQ5"/>
<name>A0A179FCQ5_METCM</name>
<comment type="similarity">
    <text evidence="1">Belongs to the AVL9 family.</text>
</comment>
<dbReference type="Proteomes" id="UP000078397">
    <property type="component" value="Unassembled WGS sequence"/>
</dbReference>
<dbReference type="RefSeq" id="XP_018140660.1">
    <property type="nucleotide sequence ID" value="XM_018287595.1"/>
</dbReference>
<dbReference type="PANTHER" id="PTHR31017:SF1">
    <property type="entry name" value="LATE SECRETORY PATHWAY PROTEIN AVL9 HOMOLOG"/>
    <property type="match status" value="1"/>
</dbReference>